<reference evidence="2" key="1">
    <citation type="journal article" date="2022" name="bioRxiv">
        <title>Sequencing and chromosome-scale assembly of the giantPleurodeles waltlgenome.</title>
        <authorList>
            <person name="Brown T."/>
            <person name="Elewa A."/>
            <person name="Iarovenko S."/>
            <person name="Subramanian E."/>
            <person name="Araus A.J."/>
            <person name="Petzold A."/>
            <person name="Susuki M."/>
            <person name="Suzuki K.-i.T."/>
            <person name="Hayashi T."/>
            <person name="Toyoda A."/>
            <person name="Oliveira C."/>
            <person name="Osipova E."/>
            <person name="Leigh N.D."/>
            <person name="Simon A."/>
            <person name="Yun M.H."/>
        </authorList>
    </citation>
    <scope>NUCLEOTIDE SEQUENCE</scope>
    <source>
        <strain evidence="2">20211129_DDA</strain>
        <tissue evidence="2">Liver</tissue>
    </source>
</reference>
<evidence type="ECO:0000313" key="2">
    <source>
        <dbReference type="EMBL" id="KAJ1174569.1"/>
    </source>
</evidence>
<evidence type="ECO:0000256" key="1">
    <source>
        <dbReference type="SAM" id="Phobius"/>
    </source>
</evidence>
<dbReference type="AlphaFoldDB" id="A0AAV7TE15"/>
<evidence type="ECO:0000313" key="3">
    <source>
        <dbReference type="Proteomes" id="UP001066276"/>
    </source>
</evidence>
<feature type="transmembrane region" description="Helical" evidence="1">
    <location>
        <begin position="83"/>
        <end position="104"/>
    </location>
</feature>
<keyword evidence="1" id="KW-0472">Membrane</keyword>
<sequence length="143" mass="14468">MCRGRWRRPQWWRCLRRSLGSGAGGRLSERPAGGGVLGGGAGGWLSERAAVVGVLGGGAGGWLGERAAGGGVLSGGARGGMHVAVAVLSAVQVGGDFPFFLWPFPTLDGGTAVLALTTVVLGEPLMAGVLAFSLRAVANFFTF</sequence>
<gene>
    <name evidence="2" type="ORF">NDU88_006390</name>
</gene>
<dbReference type="Proteomes" id="UP001066276">
    <property type="component" value="Chromosome 4_1"/>
</dbReference>
<feature type="transmembrane region" description="Helical" evidence="1">
    <location>
        <begin position="110"/>
        <end position="134"/>
    </location>
</feature>
<proteinExistence type="predicted"/>
<protein>
    <submittedName>
        <fullName evidence="2">Uncharacterized protein</fullName>
    </submittedName>
</protein>
<keyword evidence="1" id="KW-0812">Transmembrane</keyword>
<keyword evidence="1" id="KW-1133">Transmembrane helix</keyword>
<keyword evidence="3" id="KW-1185">Reference proteome</keyword>
<name>A0AAV7TE15_PLEWA</name>
<comment type="caution">
    <text evidence="2">The sequence shown here is derived from an EMBL/GenBank/DDBJ whole genome shotgun (WGS) entry which is preliminary data.</text>
</comment>
<dbReference type="EMBL" id="JANPWB010000007">
    <property type="protein sequence ID" value="KAJ1174569.1"/>
    <property type="molecule type" value="Genomic_DNA"/>
</dbReference>
<organism evidence="2 3">
    <name type="scientific">Pleurodeles waltl</name>
    <name type="common">Iberian ribbed newt</name>
    <dbReference type="NCBI Taxonomy" id="8319"/>
    <lineage>
        <taxon>Eukaryota</taxon>
        <taxon>Metazoa</taxon>
        <taxon>Chordata</taxon>
        <taxon>Craniata</taxon>
        <taxon>Vertebrata</taxon>
        <taxon>Euteleostomi</taxon>
        <taxon>Amphibia</taxon>
        <taxon>Batrachia</taxon>
        <taxon>Caudata</taxon>
        <taxon>Salamandroidea</taxon>
        <taxon>Salamandridae</taxon>
        <taxon>Pleurodelinae</taxon>
        <taxon>Pleurodeles</taxon>
    </lineage>
</organism>
<accession>A0AAV7TE15</accession>